<dbReference type="Proteomes" id="UP000198417">
    <property type="component" value="Unassembled WGS sequence"/>
</dbReference>
<dbReference type="PANTHER" id="PTHR32309:SF13">
    <property type="entry name" value="FERRIC ENTEROBACTIN TRANSPORT PROTEIN FEPE"/>
    <property type="match status" value="1"/>
</dbReference>
<keyword evidence="3" id="KW-0472">Membrane</keyword>
<dbReference type="RefSeq" id="WP_245841031.1">
    <property type="nucleotide sequence ID" value="NZ_FZNN01000018.1"/>
</dbReference>
<feature type="region of interest" description="Disordered" evidence="2">
    <location>
        <begin position="1"/>
        <end position="30"/>
    </location>
</feature>
<keyword evidence="3" id="KW-1133">Transmembrane helix</keyword>
<feature type="transmembrane region" description="Helical" evidence="3">
    <location>
        <begin position="39"/>
        <end position="60"/>
    </location>
</feature>
<feature type="coiled-coil region" evidence="1">
    <location>
        <begin position="204"/>
        <end position="231"/>
    </location>
</feature>
<keyword evidence="1" id="KW-0175">Coiled coil</keyword>
<reference evidence="4 5" key="1">
    <citation type="submission" date="2017-06" db="EMBL/GenBank/DDBJ databases">
        <authorList>
            <person name="Kim H.J."/>
            <person name="Triplett B.A."/>
        </authorList>
    </citation>
    <scope>NUCLEOTIDE SEQUENCE [LARGE SCALE GENOMIC DNA]</scope>
    <source>
        <strain evidence="4 5">DSM 29052</strain>
    </source>
</reference>
<evidence type="ECO:0000313" key="5">
    <source>
        <dbReference type="Proteomes" id="UP000198417"/>
    </source>
</evidence>
<dbReference type="EMBL" id="FZNN01000018">
    <property type="protein sequence ID" value="SNR72289.1"/>
    <property type="molecule type" value="Genomic_DNA"/>
</dbReference>
<dbReference type="GO" id="GO:0004713">
    <property type="term" value="F:protein tyrosine kinase activity"/>
    <property type="evidence" value="ECO:0007669"/>
    <property type="project" value="TreeGrafter"/>
</dbReference>
<accession>A0A238YPD4</accession>
<dbReference type="AlphaFoldDB" id="A0A238YPD4"/>
<evidence type="ECO:0000256" key="3">
    <source>
        <dbReference type="SAM" id="Phobius"/>
    </source>
</evidence>
<keyword evidence="5" id="KW-1185">Reference proteome</keyword>
<dbReference type="PANTHER" id="PTHR32309">
    <property type="entry name" value="TYROSINE-PROTEIN KINASE"/>
    <property type="match status" value="1"/>
</dbReference>
<evidence type="ECO:0000313" key="4">
    <source>
        <dbReference type="EMBL" id="SNR72289.1"/>
    </source>
</evidence>
<feature type="transmembrane region" description="Helical" evidence="3">
    <location>
        <begin position="379"/>
        <end position="403"/>
    </location>
</feature>
<evidence type="ECO:0000256" key="1">
    <source>
        <dbReference type="SAM" id="Coils"/>
    </source>
</evidence>
<keyword evidence="3" id="KW-0812">Transmembrane</keyword>
<dbReference type="InterPro" id="IPR050445">
    <property type="entry name" value="Bact_polysacc_biosynth/exp"/>
</dbReference>
<proteinExistence type="predicted"/>
<protein>
    <submittedName>
        <fullName evidence="4">Capsular polysaccharide transport system permease protein</fullName>
    </submittedName>
</protein>
<sequence>MKHAIPGSDSTSATVPQGRQDAAPRPAAGPTRVRRRHRLLMLSFVLWVVIPLVATGWYLFTVAHDQFASKVGFAVRTEEVGSTLAFLGGVAGLSGSSSSDTDILYEYIQSQQMVRAVSARLDLREIYTVPGDPVFALGEDARIEALWTYWQRMVKVFYDRGSSLIEVRVLAFDPADATAVATTIFDESSAMINTLSTIARADATRYAEGDLQRAQERLKQARQATTAFRNRTGMIDPLADIQGQMGVVNALQSQLADELVSRQTLLDAATSVSDPRVTQLDGRIEAIRKQVVEQRSQFGGSVNGLVGSAADQVSGDAAYATLLEEYEGLEMDREFAEKSFLAALAARNDAMAKAQRQSRYLASYVAPTLAQTAEYPRRFVLMFTIGGFLLISWSIAAMIYYSLRDRR</sequence>
<organism evidence="4 5">
    <name type="scientific">Puniceibacterium sediminis</name>
    <dbReference type="NCBI Taxonomy" id="1608407"/>
    <lineage>
        <taxon>Bacteria</taxon>
        <taxon>Pseudomonadati</taxon>
        <taxon>Pseudomonadota</taxon>
        <taxon>Alphaproteobacteria</taxon>
        <taxon>Rhodobacterales</taxon>
        <taxon>Paracoccaceae</taxon>
        <taxon>Puniceibacterium</taxon>
    </lineage>
</organism>
<name>A0A238YPD4_9RHOB</name>
<feature type="compositionally biased region" description="Polar residues" evidence="2">
    <location>
        <begin position="8"/>
        <end position="17"/>
    </location>
</feature>
<dbReference type="GO" id="GO:0005886">
    <property type="term" value="C:plasma membrane"/>
    <property type="evidence" value="ECO:0007669"/>
    <property type="project" value="TreeGrafter"/>
</dbReference>
<gene>
    <name evidence="4" type="ORF">SAMN06265370_11844</name>
</gene>
<evidence type="ECO:0000256" key="2">
    <source>
        <dbReference type="SAM" id="MobiDB-lite"/>
    </source>
</evidence>